<dbReference type="RefSeq" id="WP_207977293.1">
    <property type="nucleotide sequence ID" value="NZ_JAGDEL010000005.1"/>
</dbReference>
<comment type="caution">
    <text evidence="1">The sequence shown here is derived from an EMBL/GenBank/DDBJ whole genome shotgun (WGS) entry which is preliminary data.</text>
</comment>
<gene>
    <name evidence="1" type="ORF">I7822_09390</name>
</gene>
<dbReference type="Proteomes" id="UP000663981">
    <property type="component" value="Unassembled WGS sequence"/>
</dbReference>
<evidence type="ECO:0000313" key="1">
    <source>
        <dbReference type="EMBL" id="MBO1511883.1"/>
    </source>
</evidence>
<sequence length="50" mass="5234">MILDLSGFILDGTVLPVEGMIAAILAAKGLSLKKLFLPSDPTIPKVDIPT</sequence>
<dbReference type="EMBL" id="JAGDEL010000005">
    <property type="protein sequence ID" value="MBO1511883.1"/>
    <property type="molecule type" value="Genomic_DNA"/>
</dbReference>
<protein>
    <submittedName>
        <fullName evidence="1">Uncharacterized protein</fullName>
    </submittedName>
</protein>
<reference evidence="1 2" key="1">
    <citation type="submission" date="2021-03" db="EMBL/GenBank/DDBJ databases">
        <title>Whole genome sequence of Metabacillus bambusae BG109.</title>
        <authorList>
            <person name="Jeong J.W."/>
        </authorList>
    </citation>
    <scope>NUCLEOTIDE SEQUENCE [LARGE SCALE GENOMIC DNA]</scope>
    <source>
        <strain evidence="1 2">BG109</strain>
    </source>
</reference>
<keyword evidence="2" id="KW-1185">Reference proteome</keyword>
<name>A0ABS3N1U3_9BACI</name>
<organism evidence="1 2">
    <name type="scientific">Metabacillus bambusae</name>
    <dbReference type="NCBI Taxonomy" id="2795218"/>
    <lineage>
        <taxon>Bacteria</taxon>
        <taxon>Bacillati</taxon>
        <taxon>Bacillota</taxon>
        <taxon>Bacilli</taxon>
        <taxon>Bacillales</taxon>
        <taxon>Bacillaceae</taxon>
        <taxon>Metabacillus</taxon>
    </lineage>
</organism>
<evidence type="ECO:0000313" key="2">
    <source>
        <dbReference type="Proteomes" id="UP000663981"/>
    </source>
</evidence>
<proteinExistence type="predicted"/>
<accession>A0ABS3N1U3</accession>